<dbReference type="InterPro" id="IPR001806">
    <property type="entry name" value="Small_GTPase"/>
</dbReference>
<proteinExistence type="predicted"/>
<evidence type="ECO:0000313" key="2">
    <source>
        <dbReference type="Proteomes" id="UP000274822"/>
    </source>
</evidence>
<dbReference type="Pfam" id="PF00071">
    <property type="entry name" value="Ras"/>
    <property type="match status" value="1"/>
</dbReference>
<keyword evidence="2" id="KW-1185">Reference proteome</keyword>
<dbReference type="Proteomes" id="UP000274822">
    <property type="component" value="Unassembled WGS sequence"/>
</dbReference>
<accession>A0A433PXC4</accession>
<name>A0A433PXC4_9FUNG</name>
<dbReference type="SUPFAM" id="SSF52540">
    <property type="entry name" value="P-loop containing nucleoside triphosphate hydrolases"/>
    <property type="match status" value="1"/>
</dbReference>
<dbReference type="GO" id="GO:0005525">
    <property type="term" value="F:GTP binding"/>
    <property type="evidence" value="ECO:0007669"/>
    <property type="project" value="InterPro"/>
</dbReference>
<dbReference type="EMBL" id="RBNJ01020269">
    <property type="protein sequence ID" value="RUS22104.1"/>
    <property type="molecule type" value="Genomic_DNA"/>
</dbReference>
<dbReference type="AlphaFoldDB" id="A0A433PXC4"/>
<dbReference type="InterPro" id="IPR027417">
    <property type="entry name" value="P-loop_NTPase"/>
</dbReference>
<sequence>MNPPTVLFQYPPGSGSAIGDGFLIAYSVASRSTFEHAGRWRDQILRFKDTGDVPTILVGMTAIRG</sequence>
<comment type="caution">
    <text evidence="1">The sequence shown here is derived from an EMBL/GenBank/DDBJ whole genome shotgun (WGS) entry which is preliminary data.</text>
</comment>
<dbReference type="GO" id="GO:0003924">
    <property type="term" value="F:GTPase activity"/>
    <property type="evidence" value="ECO:0007669"/>
    <property type="project" value="InterPro"/>
</dbReference>
<gene>
    <name evidence="1" type="ORF">BC938DRAFT_475275</name>
</gene>
<protein>
    <submittedName>
        <fullName evidence="1">Uncharacterized protein</fullName>
    </submittedName>
</protein>
<organism evidence="1 2">
    <name type="scientific">Jimgerdemannia flammicorona</name>
    <dbReference type="NCBI Taxonomy" id="994334"/>
    <lineage>
        <taxon>Eukaryota</taxon>
        <taxon>Fungi</taxon>
        <taxon>Fungi incertae sedis</taxon>
        <taxon>Mucoromycota</taxon>
        <taxon>Mucoromycotina</taxon>
        <taxon>Endogonomycetes</taxon>
        <taxon>Endogonales</taxon>
        <taxon>Endogonaceae</taxon>
        <taxon>Jimgerdemannia</taxon>
    </lineage>
</organism>
<dbReference type="Gene3D" id="3.40.50.300">
    <property type="entry name" value="P-loop containing nucleotide triphosphate hydrolases"/>
    <property type="match status" value="1"/>
</dbReference>
<reference evidence="1 2" key="1">
    <citation type="journal article" date="2018" name="New Phytol.">
        <title>Phylogenomics of Endogonaceae and evolution of mycorrhizas within Mucoromycota.</title>
        <authorList>
            <person name="Chang Y."/>
            <person name="Desiro A."/>
            <person name="Na H."/>
            <person name="Sandor L."/>
            <person name="Lipzen A."/>
            <person name="Clum A."/>
            <person name="Barry K."/>
            <person name="Grigoriev I.V."/>
            <person name="Martin F.M."/>
            <person name="Stajich J.E."/>
            <person name="Smith M.E."/>
            <person name="Bonito G."/>
            <person name="Spatafora J.W."/>
        </authorList>
    </citation>
    <scope>NUCLEOTIDE SEQUENCE [LARGE SCALE GENOMIC DNA]</scope>
    <source>
        <strain evidence="1 2">AD002</strain>
    </source>
</reference>
<evidence type="ECO:0000313" key="1">
    <source>
        <dbReference type="EMBL" id="RUS22104.1"/>
    </source>
</evidence>